<dbReference type="AlphaFoldDB" id="A0A248VZS4"/>
<accession>A0A248VZS4</accession>
<dbReference type="OrthoDB" id="9130837at2"/>
<dbReference type="RefSeq" id="WP_007183054.1">
    <property type="nucleotide sequence ID" value="NZ_CP022994.1"/>
</dbReference>
<name>A0A248VZS4_9BURK</name>
<keyword evidence="2" id="KW-1185">Reference proteome</keyword>
<geneLocation type="plasmid" evidence="1 2">
    <name>pBN4</name>
</geneLocation>
<evidence type="ECO:0000313" key="1">
    <source>
        <dbReference type="EMBL" id="ASW04363.1"/>
    </source>
</evidence>
<protein>
    <submittedName>
        <fullName evidence="1">Uncharacterized protein</fullName>
    </submittedName>
</protein>
<organism evidence="1 2">
    <name type="scientific">Paraburkholderia aromaticivorans</name>
    <dbReference type="NCBI Taxonomy" id="2026199"/>
    <lineage>
        <taxon>Bacteria</taxon>
        <taxon>Pseudomonadati</taxon>
        <taxon>Pseudomonadota</taxon>
        <taxon>Betaproteobacteria</taxon>
        <taxon>Burkholderiales</taxon>
        <taxon>Burkholderiaceae</taxon>
        <taxon>Paraburkholderia</taxon>
    </lineage>
</organism>
<evidence type="ECO:0000313" key="2">
    <source>
        <dbReference type="Proteomes" id="UP000215158"/>
    </source>
</evidence>
<dbReference type="Proteomes" id="UP000215158">
    <property type="component" value="Plasmid pBN4"/>
</dbReference>
<dbReference type="EMBL" id="CP022994">
    <property type="protein sequence ID" value="ASW04363.1"/>
    <property type="molecule type" value="Genomic_DNA"/>
</dbReference>
<sequence length="125" mass="13750">MKRCAIALALVASLAACDRKPPAETAEQQGTHREVLQGFQATFYRVSEGKQRWIEVAIAVDGSKTFRMPVFFSDNGRLVQVNDDEARALIDKWLKQRAANVASFGSIDPQVGGNTPFLAIDRNSP</sequence>
<proteinExistence type="predicted"/>
<dbReference type="PROSITE" id="PS51257">
    <property type="entry name" value="PROKAR_LIPOPROTEIN"/>
    <property type="match status" value="1"/>
</dbReference>
<keyword evidence="1" id="KW-0614">Plasmid</keyword>
<reference evidence="1 2" key="1">
    <citation type="submission" date="2017-08" db="EMBL/GenBank/DDBJ databases">
        <title>Identification and genetic characteristics of simultaneous BTEX- and naphthalene-degrading Paraburkholderia sp. BN5 isolated from petroleum-contaminated soil.</title>
        <authorList>
            <person name="Lee Y."/>
            <person name="Jeon C.O."/>
        </authorList>
    </citation>
    <scope>NUCLEOTIDE SEQUENCE [LARGE SCALE GENOMIC DNA]</scope>
    <source>
        <strain evidence="1 2">BN5</strain>
        <plasmid evidence="1 2">pBN4</plasmid>
    </source>
</reference>
<dbReference type="KEGG" id="parb:CJU94_40195"/>
<gene>
    <name evidence="1" type="ORF">CJU94_40195</name>
</gene>